<proteinExistence type="predicted"/>
<organism evidence="2 3">
    <name type="scientific">Durusdinium trenchii</name>
    <dbReference type="NCBI Taxonomy" id="1381693"/>
    <lineage>
        <taxon>Eukaryota</taxon>
        <taxon>Sar</taxon>
        <taxon>Alveolata</taxon>
        <taxon>Dinophyceae</taxon>
        <taxon>Suessiales</taxon>
        <taxon>Symbiodiniaceae</taxon>
        <taxon>Durusdinium</taxon>
    </lineage>
</organism>
<evidence type="ECO:0000313" key="3">
    <source>
        <dbReference type="Proteomes" id="UP001642484"/>
    </source>
</evidence>
<gene>
    <name evidence="2" type="ORF">CCMP2556_LOCUS35116</name>
</gene>
<protein>
    <submittedName>
        <fullName evidence="2">Uncharacterized protein</fullName>
    </submittedName>
</protein>
<sequence length="267" mass="30793">MRIVHLALAPDAAASVLLDLTDTDMYFEGSSRDDRLYKIWVSYKTFCEDERIPDRAARRLFTNQILNPGRGKFPEISQKVISAMAARYLLFWMSGFLRGLVQAGFSEERLMSPISNCAIHLCLFVVFAFVWKHRSRFGPRYSSAAIGALAAMELIMLREDRVMTELACAEFKRAYLTFRSGLNWLAEESLQKSQARWKLRPKIHQLAHLAHDFLPMNPRTYSNFLDEDFNGKTKRVAQATHPLYMSKQVAERYAVGVTLRWSNRGLR</sequence>
<feature type="transmembrane region" description="Helical" evidence="1">
    <location>
        <begin position="113"/>
        <end position="131"/>
    </location>
</feature>
<dbReference type="EMBL" id="CAXAMN010022623">
    <property type="protein sequence ID" value="CAK9071430.1"/>
    <property type="molecule type" value="Genomic_DNA"/>
</dbReference>
<dbReference type="Proteomes" id="UP001642484">
    <property type="component" value="Unassembled WGS sequence"/>
</dbReference>
<comment type="caution">
    <text evidence="2">The sequence shown here is derived from an EMBL/GenBank/DDBJ whole genome shotgun (WGS) entry which is preliminary data.</text>
</comment>
<keyword evidence="3" id="KW-1185">Reference proteome</keyword>
<keyword evidence="1" id="KW-0812">Transmembrane</keyword>
<keyword evidence="1" id="KW-1133">Transmembrane helix</keyword>
<evidence type="ECO:0000256" key="1">
    <source>
        <dbReference type="SAM" id="Phobius"/>
    </source>
</evidence>
<evidence type="ECO:0000313" key="2">
    <source>
        <dbReference type="EMBL" id="CAK9071430.1"/>
    </source>
</evidence>
<keyword evidence="1" id="KW-0472">Membrane</keyword>
<feature type="transmembrane region" description="Helical" evidence="1">
    <location>
        <begin position="80"/>
        <end position="101"/>
    </location>
</feature>
<name>A0ABP0P5W2_9DINO</name>
<accession>A0ABP0P5W2</accession>
<reference evidence="2 3" key="1">
    <citation type="submission" date="2024-02" db="EMBL/GenBank/DDBJ databases">
        <authorList>
            <person name="Chen Y."/>
            <person name="Shah S."/>
            <person name="Dougan E. K."/>
            <person name="Thang M."/>
            <person name="Chan C."/>
        </authorList>
    </citation>
    <scope>NUCLEOTIDE SEQUENCE [LARGE SCALE GENOMIC DNA]</scope>
</reference>